<sequence>MRFGFAYREAGLSTQNRSIVVVDPNERTDDMVRDL</sequence>
<reference evidence="1" key="1">
    <citation type="submission" date="2021-02" db="EMBL/GenBank/DDBJ databases">
        <authorList>
            <person name="Cremers G."/>
            <person name="Picone N."/>
        </authorList>
    </citation>
    <scope>NUCLEOTIDE SEQUENCE</scope>
    <source>
        <strain evidence="1">PQ17</strain>
    </source>
</reference>
<keyword evidence="2" id="KW-1185">Reference proteome</keyword>
<dbReference type="AlphaFoldDB" id="A0A8J2BW45"/>
<comment type="caution">
    <text evidence="1">The sequence shown here is derived from an EMBL/GenBank/DDBJ whole genome shotgun (WGS) entry which is preliminary data.</text>
</comment>
<organism evidence="1 2">
    <name type="scientific">Candidatus Methylacidithermus pantelleriae</name>
    <dbReference type="NCBI Taxonomy" id="2744239"/>
    <lineage>
        <taxon>Bacteria</taxon>
        <taxon>Pseudomonadati</taxon>
        <taxon>Verrucomicrobiota</taxon>
        <taxon>Methylacidiphilae</taxon>
        <taxon>Methylacidiphilales</taxon>
        <taxon>Methylacidiphilaceae</taxon>
        <taxon>Candidatus Methylacidithermus</taxon>
    </lineage>
</organism>
<name>A0A8J2BW45_9BACT</name>
<dbReference type="Proteomes" id="UP000663859">
    <property type="component" value="Unassembled WGS sequence"/>
</dbReference>
<evidence type="ECO:0000313" key="1">
    <source>
        <dbReference type="EMBL" id="CAF0705275.1"/>
    </source>
</evidence>
<proteinExistence type="predicted"/>
<dbReference type="EMBL" id="CAJNOB010000071">
    <property type="protein sequence ID" value="CAF0705275.1"/>
    <property type="molecule type" value="Genomic_DNA"/>
</dbReference>
<accession>A0A8J2BW45</accession>
<gene>
    <name evidence="1" type="ORF">MPNT_90036</name>
</gene>
<evidence type="ECO:0000313" key="2">
    <source>
        <dbReference type="Proteomes" id="UP000663859"/>
    </source>
</evidence>
<protein>
    <submittedName>
        <fullName evidence="1">Uncharacterized protein</fullName>
    </submittedName>
</protein>